<dbReference type="AlphaFoldDB" id="A0A927CFE8"/>
<dbReference type="SUPFAM" id="SSF53850">
    <property type="entry name" value="Periplasmic binding protein-like II"/>
    <property type="match status" value="1"/>
</dbReference>
<name>A0A927CFE8_9BACL</name>
<organism evidence="1 2">
    <name type="scientific">Paenibacillus oceani</name>
    <dbReference type="NCBI Taxonomy" id="2772510"/>
    <lineage>
        <taxon>Bacteria</taxon>
        <taxon>Bacillati</taxon>
        <taxon>Bacillota</taxon>
        <taxon>Bacilli</taxon>
        <taxon>Bacillales</taxon>
        <taxon>Paenibacillaceae</taxon>
        <taxon>Paenibacillus</taxon>
    </lineage>
</organism>
<keyword evidence="2" id="KW-1185">Reference proteome</keyword>
<evidence type="ECO:0000313" key="2">
    <source>
        <dbReference type="Proteomes" id="UP000639396"/>
    </source>
</evidence>
<evidence type="ECO:0000313" key="1">
    <source>
        <dbReference type="EMBL" id="MBD2866580.1"/>
    </source>
</evidence>
<dbReference type="Proteomes" id="UP000639396">
    <property type="component" value="Unassembled WGS sequence"/>
</dbReference>
<proteinExistence type="predicted"/>
<accession>A0A927CFE8</accession>
<sequence length="240" mass="27432">MTRTEGSVQYKGYDYFMPYWLGYPLSLPFVDKSTGKVAINNDAWKNVFQLMKSFEDIPGNQKSPSYAKAFTEDRTLAMVGTINLFPLLKQASSQGFRWNLAEFPSYKEKPHVAPPVDLHEMMVSRTSEFKEEAVRVIEVVTSEEVQLISARKTGRGSALDNRQIEEQLGADIPYLHGKNIAAIFKSKPAPVRDETKTDDQIKRIIDRNFAQVRNGTIDINTFMRQSEEEANKWIEAEKNK</sequence>
<protein>
    <submittedName>
        <fullName evidence="1">Extracellular solute-binding protein</fullName>
    </submittedName>
</protein>
<dbReference type="Gene3D" id="3.40.190.10">
    <property type="entry name" value="Periplasmic binding protein-like II"/>
    <property type="match status" value="1"/>
</dbReference>
<gene>
    <name evidence="1" type="ORF">IDH45_31885</name>
</gene>
<reference evidence="1" key="1">
    <citation type="submission" date="2020-09" db="EMBL/GenBank/DDBJ databases">
        <title>A novel bacterium of genus Paenibacillus, isolated from South China Sea.</title>
        <authorList>
            <person name="Huang H."/>
            <person name="Mo K."/>
            <person name="Hu Y."/>
        </authorList>
    </citation>
    <scope>NUCLEOTIDE SEQUENCE</scope>
    <source>
        <strain evidence="1">IB182363</strain>
    </source>
</reference>
<dbReference type="EMBL" id="JACXJA010000063">
    <property type="protein sequence ID" value="MBD2866580.1"/>
    <property type="molecule type" value="Genomic_DNA"/>
</dbReference>
<comment type="caution">
    <text evidence="1">The sequence shown here is derived from an EMBL/GenBank/DDBJ whole genome shotgun (WGS) entry which is preliminary data.</text>
</comment>